<dbReference type="RefSeq" id="WP_124345978.1">
    <property type="nucleotide sequence ID" value="NZ_CP027706.1"/>
</dbReference>
<keyword evidence="3" id="KW-1185">Reference proteome</keyword>
<dbReference type="InterPro" id="IPR037883">
    <property type="entry name" value="Knr4/Smi1-like_sf"/>
</dbReference>
<dbReference type="Proteomes" id="UP000693952">
    <property type="component" value="Chromosome"/>
</dbReference>
<feature type="domain" description="Knr4/Smi1-like" evidence="1">
    <location>
        <begin position="8"/>
        <end position="137"/>
    </location>
</feature>
<evidence type="ECO:0000313" key="2">
    <source>
        <dbReference type="EMBL" id="QXH42175.1"/>
    </source>
</evidence>
<reference evidence="2" key="1">
    <citation type="submission" date="2021-06" db="EMBL/GenBank/DDBJ databases">
        <title>Updating the genus Pseudomonas: Description of 43 new species and partition of the Pseudomonas putida group.</title>
        <authorList>
            <person name="Girard L."/>
            <person name="Lood C."/>
            <person name="Vandamme P."/>
            <person name="Rokni-Zadeh H."/>
            <person name="van Noort V."/>
            <person name="Hofte M."/>
            <person name="Lavigne R."/>
            <person name="De Mot R."/>
        </authorList>
    </citation>
    <scope>NUCLEOTIDE SEQUENCE</scope>
    <source>
        <strain evidence="2">CMR12a</strain>
    </source>
</reference>
<sequence length="142" mass="15580">MGKVRVLGTTQEAIHAAETQLGLPLPKSFADWLLANNGRALGALVVLPVFDARDPRKTWDSIVRYFQGGWQRWQENFGDRPEGCSRLLPFAEFGTGDCYCFDYATLGETGEPVVVLWSHETGQASVVADSYAAFLASPDRPG</sequence>
<dbReference type="SMART" id="SM00860">
    <property type="entry name" value="SMI1_KNR4"/>
    <property type="match status" value="1"/>
</dbReference>
<evidence type="ECO:0000259" key="1">
    <source>
        <dbReference type="SMART" id="SM00860"/>
    </source>
</evidence>
<dbReference type="Gene3D" id="3.40.1580.10">
    <property type="entry name" value="SMI1/KNR4-like"/>
    <property type="match status" value="1"/>
</dbReference>
<gene>
    <name evidence="2" type="ORF">KSS89_08135</name>
</gene>
<dbReference type="Pfam" id="PF09346">
    <property type="entry name" value="SMI1_KNR4"/>
    <property type="match status" value="1"/>
</dbReference>
<dbReference type="EMBL" id="CP077074">
    <property type="protein sequence ID" value="QXH42175.1"/>
    <property type="molecule type" value="Genomic_DNA"/>
</dbReference>
<dbReference type="SUPFAM" id="SSF160631">
    <property type="entry name" value="SMI1/KNR4-like"/>
    <property type="match status" value="1"/>
</dbReference>
<protein>
    <submittedName>
        <fullName evidence="2">SMI1/KNR4 family protein</fullName>
    </submittedName>
</protein>
<proteinExistence type="predicted"/>
<dbReference type="InterPro" id="IPR018958">
    <property type="entry name" value="Knr4/Smi1-like_dom"/>
</dbReference>
<accession>A0ABX8MX90</accession>
<evidence type="ECO:0000313" key="3">
    <source>
        <dbReference type="Proteomes" id="UP000693952"/>
    </source>
</evidence>
<organism evidence="2 3">
    <name type="scientific">Pseudomonas sessilinigenes</name>
    <dbReference type="NCBI Taxonomy" id="658629"/>
    <lineage>
        <taxon>Bacteria</taxon>
        <taxon>Pseudomonadati</taxon>
        <taxon>Pseudomonadota</taxon>
        <taxon>Gammaproteobacteria</taxon>
        <taxon>Pseudomonadales</taxon>
        <taxon>Pseudomonadaceae</taxon>
        <taxon>Pseudomonas</taxon>
    </lineage>
</organism>
<name>A0ABX8MX90_9PSED</name>